<keyword evidence="2" id="KW-1185">Reference proteome</keyword>
<reference evidence="1 2" key="1">
    <citation type="journal article" date="2019" name="Sci. Rep.">
        <title>Orb-weaving spider Araneus ventricosus genome elucidates the spidroin gene catalogue.</title>
        <authorList>
            <person name="Kono N."/>
            <person name="Nakamura H."/>
            <person name="Ohtoshi R."/>
            <person name="Moran D.A.P."/>
            <person name="Shinohara A."/>
            <person name="Yoshida Y."/>
            <person name="Fujiwara M."/>
            <person name="Mori M."/>
            <person name="Tomita M."/>
            <person name="Arakawa K."/>
        </authorList>
    </citation>
    <scope>NUCLEOTIDE SEQUENCE [LARGE SCALE GENOMIC DNA]</scope>
</reference>
<dbReference type="Proteomes" id="UP000499080">
    <property type="component" value="Unassembled WGS sequence"/>
</dbReference>
<sequence length="91" mass="10356">MSPIASRQTQVPTNARPGIENGRYLDIERWRNILQSKQAEEMSRRDWIKIRTHCSIMGQLLDVAKRASLDVGATCPRSIQGENKGAESFRE</sequence>
<protein>
    <submittedName>
        <fullName evidence="1">Uncharacterized protein</fullName>
    </submittedName>
</protein>
<evidence type="ECO:0000313" key="2">
    <source>
        <dbReference type="Proteomes" id="UP000499080"/>
    </source>
</evidence>
<dbReference type="AlphaFoldDB" id="A0A4Y2UF98"/>
<evidence type="ECO:0000313" key="1">
    <source>
        <dbReference type="EMBL" id="GBO11193.1"/>
    </source>
</evidence>
<proteinExistence type="predicted"/>
<comment type="caution">
    <text evidence="1">The sequence shown here is derived from an EMBL/GenBank/DDBJ whole genome shotgun (WGS) entry which is preliminary data.</text>
</comment>
<accession>A0A4Y2UF98</accession>
<name>A0A4Y2UF98_ARAVE</name>
<organism evidence="1 2">
    <name type="scientific">Araneus ventricosus</name>
    <name type="common">Orbweaver spider</name>
    <name type="synonym">Epeira ventricosa</name>
    <dbReference type="NCBI Taxonomy" id="182803"/>
    <lineage>
        <taxon>Eukaryota</taxon>
        <taxon>Metazoa</taxon>
        <taxon>Ecdysozoa</taxon>
        <taxon>Arthropoda</taxon>
        <taxon>Chelicerata</taxon>
        <taxon>Arachnida</taxon>
        <taxon>Araneae</taxon>
        <taxon>Araneomorphae</taxon>
        <taxon>Entelegynae</taxon>
        <taxon>Araneoidea</taxon>
        <taxon>Araneidae</taxon>
        <taxon>Araneus</taxon>
    </lineage>
</organism>
<gene>
    <name evidence="1" type="ORF">AVEN_157131_1</name>
</gene>
<dbReference type="EMBL" id="BGPR01036134">
    <property type="protein sequence ID" value="GBO11193.1"/>
    <property type="molecule type" value="Genomic_DNA"/>
</dbReference>